<feature type="compositionally biased region" description="Pro residues" evidence="1">
    <location>
        <begin position="1"/>
        <end position="15"/>
    </location>
</feature>
<keyword evidence="3" id="KW-1185">Reference proteome</keyword>
<organism evidence="2 3">
    <name type="scientific">Sphingomonas naphthae</name>
    <dbReference type="NCBI Taxonomy" id="1813468"/>
    <lineage>
        <taxon>Bacteria</taxon>
        <taxon>Pseudomonadati</taxon>
        <taxon>Pseudomonadota</taxon>
        <taxon>Alphaproteobacteria</taxon>
        <taxon>Sphingomonadales</taxon>
        <taxon>Sphingomonadaceae</taxon>
        <taxon>Sphingomonas</taxon>
    </lineage>
</organism>
<dbReference type="Proteomes" id="UP001220395">
    <property type="component" value="Chromosome"/>
</dbReference>
<name>A0ABY7TNN3_9SPHN</name>
<evidence type="ECO:0000256" key="1">
    <source>
        <dbReference type="SAM" id="MobiDB-lite"/>
    </source>
</evidence>
<evidence type="ECO:0000313" key="2">
    <source>
        <dbReference type="EMBL" id="WCT74005.1"/>
    </source>
</evidence>
<protein>
    <submittedName>
        <fullName evidence="2">Uncharacterized protein</fullName>
    </submittedName>
</protein>
<feature type="region of interest" description="Disordered" evidence="1">
    <location>
        <begin position="1"/>
        <end position="56"/>
    </location>
</feature>
<dbReference type="RefSeq" id="WP_273688697.1">
    <property type="nucleotide sequence ID" value="NZ_CP117411.1"/>
</dbReference>
<evidence type="ECO:0000313" key="3">
    <source>
        <dbReference type="Proteomes" id="UP001220395"/>
    </source>
</evidence>
<gene>
    <name evidence="2" type="ORF">PQ455_01855</name>
</gene>
<accession>A0ABY7TNN3</accession>
<proteinExistence type="predicted"/>
<dbReference type="EMBL" id="CP117411">
    <property type="protein sequence ID" value="WCT74005.1"/>
    <property type="molecule type" value="Genomic_DNA"/>
</dbReference>
<reference evidence="2 3" key="1">
    <citation type="submission" date="2023-02" db="EMBL/GenBank/DDBJ databases">
        <title>Genome sequence of Sphingomonas naphthae.</title>
        <authorList>
            <person name="Kim S."/>
            <person name="Heo J."/>
            <person name="Kwon S.-W."/>
        </authorList>
    </citation>
    <scope>NUCLEOTIDE SEQUENCE [LARGE SCALE GENOMIC DNA]</scope>
    <source>
        <strain evidence="2 3">KACC 18716</strain>
    </source>
</reference>
<sequence length="56" mass="5917">MATTPDPNPDNPPAGPADSPEQVSDAGARRSSVEGVEDREDIPHHRDDPADAEPET</sequence>